<dbReference type="EMBL" id="JAAARO010000009">
    <property type="protein sequence ID" value="KAF5742568.1"/>
    <property type="molecule type" value="Genomic_DNA"/>
</dbReference>
<protein>
    <submittedName>
        <fullName evidence="12">Transcriptional activator DEMETER isoform X1</fullName>
    </submittedName>
</protein>
<evidence type="ECO:0000256" key="5">
    <source>
        <dbReference type="ARBA" id="ARBA00022723"/>
    </source>
</evidence>
<comment type="cofactor">
    <cofactor evidence="1">
        <name>[4Fe-4S] cluster</name>
        <dbReference type="ChEBI" id="CHEBI:49883"/>
    </cofactor>
</comment>
<dbReference type="InterPro" id="IPR023170">
    <property type="entry name" value="HhH_base_excis_C"/>
</dbReference>
<dbReference type="InterPro" id="IPR028925">
    <property type="entry name" value="RRM_DME"/>
</dbReference>
<dbReference type="GO" id="GO:0005634">
    <property type="term" value="C:nucleus"/>
    <property type="evidence" value="ECO:0007669"/>
    <property type="project" value="UniProtKB-SubCell"/>
</dbReference>
<keyword evidence="9" id="KW-0539">Nucleus</keyword>
<dbReference type="GO" id="GO:0019104">
    <property type="term" value="F:DNA N-glycosylase activity"/>
    <property type="evidence" value="ECO:0007669"/>
    <property type="project" value="InterPro"/>
</dbReference>
<evidence type="ECO:0000256" key="9">
    <source>
        <dbReference type="ARBA" id="ARBA00023242"/>
    </source>
</evidence>
<keyword evidence="5" id="KW-0479">Metal-binding</keyword>
<feature type="region of interest" description="Disordered" evidence="10">
    <location>
        <begin position="667"/>
        <end position="691"/>
    </location>
</feature>
<dbReference type="FunCoup" id="A0A7J7D8F3">
    <property type="interactions" value="1888"/>
</dbReference>
<name>A0A7J7D8F3_TRIWF</name>
<dbReference type="PANTHER" id="PTHR46213">
    <property type="entry name" value="TRANSCRIPTIONAL ACTIVATOR DEMETER"/>
    <property type="match status" value="1"/>
</dbReference>
<evidence type="ECO:0000256" key="10">
    <source>
        <dbReference type="SAM" id="MobiDB-lite"/>
    </source>
</evidence>
<dbReference type="SMART" id="SM00478">
    <property type="entry name" value="ENDO3c"/>
    <property type="match status" value="1"/>
</dbReference>
<dbReference type="GO" id="GO:0046872">
    <property type="term" value="F:metal ion binding"/>
    <property type="evidence" value="ECO:0007669"/>
    <property type="project" value="UniProtKB-KW"/>
</dbReference>
<comment type="caution">
    <text evidence="12">The sequence shown here is derived from an EMBL/GenBank/DDBJ whole genome shotgun (WGS) entry which is preliminary data.</text>
</comment>
<dbReference type="SMART" id="SM00525">
    <property type="entry name" value="FES"/>
    <property type="match status" value="1"/>
</dbReference>
<dbReference type="GO" id="GO:0141166">
    <property type="term" value="P:chromosomal 5-methylcytosine DNA demethylation pathway"/>
    <property type="evidence" value="ECO:0007669"/>
    <property type="project" value="InterPro"/>
</dbReference>
<evidence type="ECO:0000256" key="1">
    <source>
        <dbReference type="ARBA" id="ARBA00001966"/>
    </source>
</evidence>
<dbReference type="InParanoid" id="A0A7J7D8F3"/>
<comment type="similarity">
    <text evidence="3">Belongs to the DNA glycosylase family. DEMETER subfamily.</text>
</comment>
<reference evidence="12 13" key="1">
    <citation type="journal article" date="2020" name="Nat. Commun.">
        <title>Genome of Tripterygium wilfordii and identification of cytochrome P450 involved in triptolide biosynthesis.</title>
        <authorList>
            <person name="Tu L."/>
            <person name="Su P."/>
            <person name="Zhang Z."/>
            <person name="Gao L."/>
            <person name="Wang J."/>
            <person name="Hu T."/>
            <person name="Zhou J."/>
            <person name="Zhang Y."/>
            <person name="Zhao Y."/>
            <person name="Liu Y."/>
            <person name="Song Y."/>
            <person name="Tong Y."/>
            <person name="Lu Y."/>
            <person name="Yang J."/>
            <person name="Xu C."/>
            <person name="Jia M."/>
            <person name="Peters R.J."/>
            <person name="Huang L."/>
            <person name="Gao W."/>
        </authorList>
    </citation>
    <scope>NUCLEOTIDE SEQUENCE [LARGE SCALE GENOMIC DNA]</scope>
    <source>
        <strain evidence="13">cv. XIE 37</strain>
        <tissue evidence="12">Leaf</tissue>
    </source>
</reference>
<dbReference type="PANTHER" id="PTHR46213:SF24">
    <property type="entry name" value="HHH-GPD DOMAIN-CONTAINING PROTEIN"/>
    <property type="match status" value="1"/>
</dbReference>
<keyword evidence="4" id="KW-0004">4Fe-4S</keyword>
<organism evidence="12 13">
    <name type="scientific">Tripterygium wilfordii</name>
    <name type="common">Thunder God vine</name>
    <dbReference type="NCBI Taxonomy" id="458696"/>
    <lineage>
        <taxon>Eukaryota</taxon>
        <taxon>Viridiplantae</taxon>
        <taxon>Streptophyta</taxon>
        <taxon>Embryophyta</taxon>
        <taxon>Tracheophyta</taxon>
        <taxon>Spermatophyta</taxon>
        <taxon>Magnoliopsida</taxon>
        <taxon>eudicotyledons</taxon>
        <taxon>Gunneridae</taxon>
        <taxon>Pentapetalae</taxon>
        <taxon>rosids</taxon>
        <taxon>fabids</taxon>
        <taxon>Celastrales</taxon>
        <taxon>Celastraceae</taxon>
        <taxon>Tripterygium</taxon>
    </lineage>
</organism>
<feature type="region of interest" description="Disordered" evidence="10">
    <location>
        <begin position="300"/>
        <end position="321"/>
    </location>
</feature>
<sequence>MNYGDGFSVPPEKELQLMGSWMPLTPQKPIPARSNLVPERHVNQMGRANGPDLVSNPMTERHGDQMGMENWQGLALNPLPERRGNQMGRANWQDLELNSMPQRVGNQMGMVNWQDLVSNQMPKRHGNQMGGTNWQDLASNLTPERHGNQMGRANWQELAGFHSIRAQEVQNYNAVVKSFSPAEQAVRNGSCQGHSAGSMERSRRINQIAGAYTQAFIDNTDARSSNALANFMARRNAASISSATRNLNGSMSIGNDRNLGGSMSMGTEPLIPNFQLCDWGESSLTSFLLANRSQFSGRNMSTNISSIPQNPQSGGLPRQYQPDHNLNSLTRTEADQASSIAASVQFTPLTPDQARKVENNRLLTMQNFSMDKMSNQEKEKHKEIIVIEDEADQHSCDILLHSIVDSSSVIDSIPVEDKNDYDKGSDQGFNLNKTPLQKPPKRRKHRPKVFVEGKPKRTPSAASTKNSESKQKSNEKRKYVRKNGMNQSATQGAAFVREGTDPLAGANAKSCRRTLNFSSEKAGEERQISIVGQKGRTPINKQVPGLIVDFQARELSSGTDILCRTKSALQTTQQNALLPEIQQPGTTSSLIASTKQMPRNFLSMSEAQASLSHQFPTKSIRTEDSIVDPQIVDPHQMSSKTRFPPIPQMHAEQFGRLLPQARANLPSSESTSKLMPKSTLHSAPNFLSNSNQARGSKRGYFHTIEQTPFHDMSTIAPAMFCQEIFHLEDYHRESSVVGAGYFETHKKKKNENGFQTTTYEMPSCSVAFESEGLSKRENNGVCLNNSNVEFIAFRKNLAKQNIRSEQHSCMESMGVSSNLIRYDIFSKCHLLPPTPSRKTCNVNVSDGQEMGSAPSRSITRVPHKKDTFHDHHQPSARRRGQPVMQTYPISVDQILHRLNDLNLRGRSNESGGQEENALVPYKTDGTIVPYEGFGFLKKCKPRPKVDLDPETNRLWNLLMGKEGVKSLEGTEKEKEKWWEEERKIFRGRVDSFIARMHLVQGDRRFSQWKGSVIDSVIGVFLTQNVSDHLSSSAFMSLAARFPLKSKSNTTYDRDGTNIFVEEPEVCCLQNPNETIKWHENVLSQQLCNKSSSTAHKSAEKSRESVTPVKEGTSLAEVPSQSLEEVTSSQDSFDSLIIQGIPGIRSCAGSNSEAEDPTTGSECHKIRGSTFMDLLLMDSNSLLDDLYSFENGSPLFHEGPHGQQCPRSGRLDDQKGPSASLFNQNVAYSNPNLQMPVIPSNDLLHVTSNSEVMGIKALEFHGEESISSLSAPSGLTKAIDDNITSKSVGQVAESVSRPTARGNKSMRVEDTITNPYATLNKHPLHQESTSKAYHDSNLSEMSTPLESTSVTQPINLADTLSKRQTSKTERISIVPEFPGKTFDVLEGISKVNKQIHVENKLVEPNSRQHVHSTDTGPRKAKKAKIDHGKNNAVDGDGLRKQVETNGRKRERNKDAMDSLDYEAVRCAAVKEISDAIKERGMSNMLAERIKEFLNRMVTEHGSMDLEWLRDVNPDKAKDYLLSIWGLGLKSVECVRLLTLHHLAFPVDTNVGRIAVRLGWVPLQPLPESLQLHLLELYPVLESIQKHLWPRLCKLDQQTLYELHYQMITFGKVFCTKKKPNCNACPMRAECRHFASACASARLALPGPEERSLANSVVPITSQKNPAVLINSAPLPLIEKNSLKMAPSDVGGCEPIIEEPATPESERREITESDIEDSFWEDPDEIPTIKLNIDEFTANLQTYMHENMELQDGEMSNALVALNPAAASIPTPKLKNINRLRTEHHVYELPDSHPLLKGMERREHDDPSPYLLAIWTPGETANSIQAPVQPCKSQGPDKLCDDKTCFSCNNVREANSQTVRGTLLIPCRTAMRGSFPLNGTYFQVNEMFADHESSVQPIDVPRAWIWNLPRRIVFFGTSVSTIFKGLSTEGIQYCFWKGFVCVRGFDQTTRAPRPLLARLHFPASKLTKKKDDVK</sequence>
<feature type="region of interest" description="Disordered" evidence="10">
    <location>
        <begin position="1404"/>
        <end position="1436"/>
    </location>
</feature>
<feature type="compositionally biased region" description="Polar residues" evidence="10">
    <location>
        <begin position="300"/>
        <end position="313"/>
    </location>
</feature>
<dbReference type="Gene3D" id="1.10.1670.10">
    <property type="entry name" value="Helix-hairpin-Helix base-excision DNA repair enzymes (C-terminal)"/>
    <property type="match status" value="1"/>
</dbReference>
<keyword evidence="13" id="KW-1185">Reference proteome</keyword>
<dbReference type="Proteomes" id="UP000593562">
    <property type="component" value="Unassembled WGS sequence"/>
</dbReference>
<dbReference type="Pfam" id="PF15629">
    <property type="entry name" value="Perm-CXXC"/>
    <property type="match status" value="1"/>
</dbReference>
<keyword evidence="6" id="KW-0408">Iron</keyword>
<evidence type="ECO:0000256" key="7">
    <source>
        <dbReference type="ARBA" id="ARBA00023014"/>
    </source>
</evidence>
<dbReference type="InterPro" id="IPR003265">
    <property type="entry name" value="HhH-GPD_domain"/>
</dbReference>
<evidence type="ECO:0000256" key="8">
    <source>
        <dbReference type="ARBA" id="ARBA00023125"/>
    </source>
</evidence>
<dbReference type="InterPro" id="IPR044811">
    <property type="entry name" value="DME/ROS1"/>
</dbReference>
<evidence type="ECO:0000256" key="3">
    <source>
        <dbReference type="ARBA" id="ARBA00005646"/>
    </source>
</evidence>
<evidence type="ECO:0000259" key="11">
    <source>
        <dbReference type="SMART" id="SM00478"/>
    </source>
</evidence>
<gene>
    <name evidence="12" type="ORF">HS088_TW09G00619</name>
</gene>
<dbReference type="GO" id="GO:0003906">
    <property type="term" value="F:DNA-(apurinic or apyrimidinic site) endonuclease activity"/>
    <property type="evidence" value="ECO:0007669"/>
    <property type="project" value="UniProtKB-ARBA"/>
</dbReference>
<feature type="compositionally biased region" description="Basic and acidic residues" evidence="10">
    <location>
        <begin position="415"/>
        <end position="425"/>
    </location>
</feature>
<dbReference type="GO" id="GO:0006284">
    <property type="term" value="P:base-excision repair"/>
    <property type="evidence" value="ECO:0007669"/>
    <property type="project" value="InterPro"/>
</dbReference>
<evidence type="ECO:0000256" key="4">
    <source>
        <dbReference type="ARBA" id="ARBA00022485"/>
    </source>
</evidence>
<feature type="compositionally biased region" description="Basic and acidic residues" evidence="10">
    <location>
        <begin position="467"/>
        <end position="477"/>
    </location>
</feature>
<evidence type="ECO:0000256" key="6">
    <source>
        <dbReference type="ARBA" id="ARBA00023004"/>
    </source>
</evidence>
<dbReference type="CDD" id="cd00056">
    <property type="entry name" value="ENDO3c"/>
    <property type="match status" value="1"/>
</dbReference>
<keyword evidence="7" id="KW-0411">Iron-sulfur</keyword>
<dbReference type="InterPro" id="IPR003651">
    <property type="entry name" value="Endonuclease3_FeS-loop_motif"/>
</dbReference>
<dbReference type="SUPFAM" id="SSF48150">
    <property type="entry name" value="DNA-glycosylase"/>
    <property type="match status" value="1"/>
</dbReference>
<dbReference type="FunFam" id="1.10.1670.10:FF:000004">
    <property type="entry name" value="DNA glycosylase/AP lyase ROS1"/>
    <property type="match status" value="1"/>
</dbReference>
<dbReference type="Pfam" id="PF15628">
    <property type="entry name" value="RRM_DME"/>
    <property type="match status" value="1"/>
</dbReference>
<keyword evidence="8" id="KW-0238">DNA-binding</keyword>
<evidence type="ECO:0000313" key="13">
    <source>
        <dbReference type="Proteomes" id="UP000593562"/>
    </source>
</evidence>
<accession>A0A7J7D8F3</accession>
<dbReference type="GO" id="GO:0051539">
    <property type="term" value="F:4 iron, 4 sulfur cluster binding"/>
    <property type="evidence" value="ECO:0007669"/>
    <property type="project" value="UniProtKB-KW"/>
</dbReference>
<evidence type="ECO:0000256" key="2">
    <source>
        <dbReference type="ARBA" id="ARBA00004123"/>
    </source>
</evidence>
<proteinExistence type="inferred from homology"/>
<dbReference type="InterPro" id="IPR028924">
    <property type="entry name" value="Perm-CXXC"/>
</dbReference>
<feature type="compositionally biased region" description="Basic residues" evidence="10">
    <location>
        <begin position="439"/>
        <end position="448"/>
    </location>
</feature>
<dbReference type="InterPro" id="IPR011257">
    <property type="entry name" value="DNA_glycosylase"/>
</dbReference>
<dbReference type="GO" id="GO:0003677">
    <property type="term" value="F:DNA binding"/>
    <property type="evidence" value="ECO:0007669"/>
    <property type="project" value="UniProtKB-KW"/>
</dbReference>
<evidence type="ECO:0000313" key="12">
    <source>
        <dbReference type="EMBL" id="KAF5742568.1"/>
    </source>
</evidence>
<dbReference type="GO" id="GO:0035514">
    <property type="term" value="F:DNA demethylase activity"/>
    <property type="evidence" value="ECO:0007669"/>
    <property type="project" value="InterPro"/>
</dbReference>
<feature type="region of interest" description="Disordered" evidence="10">
    <location>
        <begin position="415"/>
        <end position="490"/>
    </location>
</feature>
<comment type="subcellular location">
    <subcellularLocation>
        <location evidence="2">Nucleus</location>
    </subcellularLocation>
</comment>
<feature type="domain" description="HhH-GPD" evidence="11">
    <location>
        <begin position="1449"/>
        <end position="1611"/>
    </location>
</feature>
<feature type="region of interest" description="Disordered" evidence="10">
    <location>
        <begin position="1093"/>
        <end position="1125"/>
    </location>
</feature>